<dbReference type="InterPro" id="IPR029068">
    <property type="entry name" value="Glyas_Bleomycin-R_OHBP_Dase"/>
</dbReference>
<evidence type="ECO:0000313" key="3">
    <source>
        <dbReference type="Proteomes" id="UP000515808"/>
    </source>
</evidence>
<dbReference type="InterPro" id="IPR004360">
    <property type="entry name" value="Glyas_Fos-R_dOase_dom"/>
</dbReference>
<dbReference type="EMBL" id="CP060695">
    <property type="protein sequence ID" value="QNM85113.1"/>
    <property type="molecule type" value="Genomic_DNA"/>
</dbReference>
<protein>
    <submittedName>
        <fullName evidence="2">VOC family protein</fullName>
    </submittedName>
</protein>
<dbReference type="Proteomes" id="UP000515808">
    <property type="component" value="Chromosome"/>
</dbReference>
<dbReference type="Pfam" id="PF00903">
    <property type="entry name" value="Glyoxalase"/>
    <property type="match status" value="1"/>
</dbReference>
<feature type="domain" description="VOC" evidence="1">
    <location>
        <begin position="2"/>
        <end position="113"/>
    </location>
</feature>
<keyword evidence="3" id="KW-1185">Reference proteome</keyword>
<sequence>MNLNQITVPSLDLEKSIPFYQKLGLELIVEALPNYARFVCPNGSSTFSIHQVKELPKGDGIYIYFECENLDEKVDSLIEEGIQFDEKLEDKNWLWREARLKDLDGNQLILFYGGENRINPPWKIKT</sequence>
<dbReference type="SUPFAM" id="SSF54593">
    <property type="entry name" value="Glyoxalase/Bleomycin resistance protein/Dihydroxybiphenyl dioxygenase"/>
    <property type="match status" value="1"/>
</dbReference>
<dbReference type="InterPro" id="IPR037523">
    <property type="entry name" value="VOC_core"/>
</dbReference>
<accession>A0A7G9L914</accession>
<dbReference type="KEGG" id="ppec:H9W90_13055"/>
<proteinExistence type="predicted"/>
<organism evidence="2 3">
    <name type="scientific">Polaribacter pectinis</name>
    <dbReference type="NCBI Taxonomy" id="2738844"/>
    <lineage>
        <taxon>Bacteria</taxon>
        <taxon>Pseudomonadati</taxon>
        <taxon>Bacteroidota</taxon>
        <taxon>Flavobacteriia</taxon>
        <taxon>Flavobacteriales</taxon>
        <taxon>Flavobacteriaceae</taxon>
    </lineage>
</organism>
<name>A0A7G9L914_9FLAO</name>
<dbReference type="AlphaFoldDB" id="A0A7G9L914"/>
<evidence type="ECO:0000259" key="1">
    <source>
        <dbReference type="PROSITE" id="PS51819"/>
    </source>
</evidence>
<reference evidence="2 3" key="1">
    <citation type="submission" date="2020-08" db="EMBL/GenBank/DDBJ databases">
        <title>Polaribacter sp. L12M9 isolated from gut of the Korean scallop.</title>
        <authorList>
            <person name="Jeong Y.S."/>
        </authorList>
    </citation>
    <scope>NUCLEOTIDE SEQUENCE [LARGE SCALE GENOMIC DNA]</scope>
    <source>
        <strain evidence="2 3">L12M9</strain>
    </source>
</reference>
<gene>
    <name evidence="2" type="ORF">H9W90_13055</name>
</gene>
<dbReference type="PROSITE" id="PS51819">
    <property type="entry name" value="VOC"/>
    <property type="match status" value="1"/>
</dbReference>
<dbReference type="RefSeq" id="WP_187482027.1">
    <property type="nucleotide sequence ID" value="NZ_CP060695.1"/>
</dbReference>
<dbReference type="Gene3D" id="3.10.180.10">
    <property type="entry name" value="2,3-Dihydroxybiphenyl 1,2-Dioxygenase, domain 1"/>
    <property type="match status" value="1"/>
</dbReference>
<evidence type="ECO:0000313" key="2">
    <source>
        <dbReference type="EMBL" id="QNM85113.1"/>
    </source>
</evidence>